<dbReference type="OrthoDB" id="285273at2157"/>
<dbReference type="Proteomes" id="UP000443423">
    <property type="component" value="Unassembled WGS sequence"/>
</dbReference>
<sequence>MRLQTNAVGRRAYLKSLGVGALAVGGFSGSVAAHGGGLKSELAEVRSATASYNSLKNALADGYVQVTPFYPGQGYHYAKFDLVGTLDRTKPQALTYGQAADGQPVLGSIEYLVPKAGPYANSPPDLFAHDDPDHDSGNHEHWEVVDLGENGESFLVWALHVWVHTHNPAGYFYHSNPRRLFNP</sequence>
<gene>
    <name evidence="1" type="ORF">GJR99_13050</name>
</gene>
<dbReference type="EMBL" id="WKJQ01000001">
    <property type="protein sequence ID" value="MRW97497.1"/>
    <property type="molecule type" value="Genomic_DNA"/>
</dbReference>
<keyword evidence="2" id="KW-1185">Reference proteome</keyword>
<name>A0A6A8G9C4_9EURY</name>
<proteinExistence type="predicted"/>
<accession>A0A6A8G9C4</accession>
<evidence type="ECO:0000313" key="2">
    <source>
        <dbReference type="Proteomes" id="UP000443423"/>
    </source>
</evidence>
<dbReference type="AlphaFoldDB" id="A0A6A8G9C4"/>
<comment type="caution">
    <text evidence="1">The sequence shown here is derived from an EMBL/GenBank/DDBJ whole genome shotgun (WGS) entry which is preliminary data.</text>
</comment>
<organism evidence="1 2">
    <name type="scientific">Haloferax marinum</name>
    <dbReference type="NCBI Taxonomy" id="2666143"/>
    <lineage>
        <taxon>Archaea</taxon>
        <taxon>Methanobacteriati</taxon>
        <taxon>Methanobacteriota</taxon>
        <taxon>Stenosarchaea group</taxon>
        <taxon>Halobacteria</taxon>
        <taxon>Halobacteriales</taxon>
        <taxon>Haloferacaceae</taxon>
        <taxon>Haloferax</taxon>
    </lineage>
</organism>
<protein>
    <submittedName>
        <fullName evidence="1">Uncharacterized protein</fullName>
    </submittedName>
</protein>
<reference evidence="1 2" key="1">
    <citation type="submission" date="2019-11" db="EMBL/GenBank/DDBJ databases">
        <title>Whole genome sequence of Haloferax sp. MBLA0078.</title>
        <authorList>
            <person name="Seo M.-J."/>
            <person name="Cho E.-S."/>
        </authorList>
    </citation>
    <scope>NUCLEOTIDE SEQUENCE [LARGE SCALE GENOMIC DNA]</scope>
    <source>
        <strain evidence="1 2">MBLA0078</strain>
    </source>
</reference>
<evidence type="ECO:0000313" key="1">
    <source>
        <dbReference type="EMBL" id="MRW97497.1"/>
    </source>
</evidence>